<dbReference type="InterPro" id="IPR024992">
    <property type="entry name" value="DUF3891"/>
</dbReference>
<comment type="caution">
    <text evidence="1">The sequence shown here is derived from an EMBL/GenBank/DDBJ whole genome shotgun (WGS) entry which is preliminary data.</text>
</comment>
<keyword evidence="2" id="KW-1185">Reference proteome</keyword>
<name>A0A417YIB6_9BACI</name>
<dbReference type="AlphaFoldDB" id="A0A417YIB6"/>
<evidence type="ECO:0000313" key="2">
    <source>
        <dbReference type="Proteomes" id="UP000285456"/>
    </source>
</evidence>
<dbReference type="Proteomes" id="UP000285456">
    <property type="component" value="Unassembled WGS sequence"/>
</dbReference>
<dbReference type="OrthoDB" id="190426at2"/>
<proteinExistence type="predicted"/>
<dbReference type="Pfam" id="PF13030">
    <property type="entry name" value="DUF3891"/>
    <property type="match status" value="1"/>
</dbReference>
<sequence>MIVRERNQELILIQQDHHAAISGDIVKQWKKDYFLGDGLRSSVEFAAYQHDCGWKEFDKQPFLNDKKAIPYSFFDFPILPKIVLYKHGIDVVQQVDSYAALLCSEHYKRFLLNHTSLEAQEFVTAENTRQQSIIATLNEFNKRLFNFHYGLIQFSDNLSLYLCLNEPGIAMNAGHSFFKDGIPMNQALHEFCDEHLQLHWKNENTVVLDDFPFEQPFDVVIKQKAIPKADLSAKGLIASYEEATFEEWNVTITTL</sequence>
<evidence type="ECO:0000313" key="1">
    <source>
        <dbReference type="EMBL" id="RHW32625.1"/>
    </source>
</evidence>
<organism evidence="1 2">
    <name type="scientific">Oceanobacillus profundus</name>
    <dbReference type="NCBI Taxonomy" id="372463"/>
    <lineage>
        <taxon>Bacteria</taxon>
        <taxon>Bacillati</taxon>
        <taxon>Bacillota</taxon>
        <taxon>Bacilli</taxon>
        <taxon>Bacillales</taxon>
        <taxon>Bacillaceae</taxon>
        <taxon>Oceanobacillus</taxon>
    </lineage>
</organism>
<gene>
    <name evidence="1" type="ORF">D1B32_09870</name>
</gene>
<dbReference type="RefSeq" id="WP_118889239.1">
    <property type="nucleotide sequence ID" value="NZ_PHUT01000005.1"/>
</dbReference>
<dbReference type="EMBL" id="QWEH01000005">
    <property type="protein sequence ID" value="RHW32625.1"/>
    <property type="molecule type" value="Genomic_DNA"/>
</dbReference>
<accession>A0A417YIB6</accession>
<reference evidence="1 2" key="1">
    <citation type="journal article" date="2007" name="Int. J. Syst. Evol. Microbiol.">
        <title>Oceanobacillus profundus sp. nov., isolated from a deep-sea sediment core.</title>
        <authorList>
            <person name="Kim Y.G."/>
            <person name="Choi D.H."/>
            <person name="Hyun S."/>
            <person name="Cho B.C."/>
        </authorList>
    </citation>
    <scope>NUCLEOTIDE SEQUENCE [LARGE SCALE GENOMIC DNA]</scope>
    <source>
        <strain evidence="1 2">DSM 18246</strain>
    </source>
</reference>
<protein>
    <submittedName>
        <fullName evidence="1">DUF3891 family protein</fullName>
    </submittedName>
</protein>